<keyword evidence="4" id="KW-1185">Reference proteome</keyword>
<protein>
    <submittedName>
        <fullName evidence="3">Uncharacterized protein</fullName>
    </submittedName>
</protein>
<feature type="chain" id="PRO_5003740696" evidence="2">
    <location>
        <begin position="20"/>
        <end position="280"/>
    </location>
</feature>
<name>J0WP27_AURST</name>
<dbReference type="Proteomes" id="UP000006514">
    <property type="component" value="Unassembled WGS sequence"/>
</dbReference>
<feature type="compositionally biased region" description="Acidic residues" evidence="1">
    <location>
        <begin position="269"/>
        <end position="280"/>
    </location>
</feature>
<dbReference type="AlphaFoldDB" id="J0WP27"/>
<organism evidence="3 4">
    <name type="scientific">Auricularia subglabra (strain TFB-10046 / SS5)</name>
    <name type="common">White-rot fungus</name>
    <name type="synonym">Auricularia delicata (strain TFB10046)</name>
    <dbReference type="NCBI Taxonomy" id="717982"/>
    <lineage>
        <taxon>Eukaryota</taxon>
        <taxon>Fungi</taxon>
        <taxon>Dikarya</taxon>
        <taxon>Basidiomycota</taxon>
        <taxon>Agaricomycotina</taxon>
        <taxon>Agaricomycetes</taxon>
        <taxon>Auriculariales</taxon>
        <taxon>Auriculariaceae</taxon>
        <taxon>Auricularia</taxon>
    </lineage>
</organism>
<dbReference type="EMBL" id="JH687990">
    <property type="protein sequence ID" value="EJD34156.1"/>
    <property type="molecule type" value="Genomic_DNA"/>
</dbReference>
<dbReference type="KEGG" id="adl:AURDEDRAFT_131308"/>
<dbReference type="InParanoid" id="J0WP27"/>
<reference evidence="4" key="1">
    <citation type="journal article" date="2012" name="Science">
        <title>The Paleozoic origin of enzymatic lignin decomposition reconstructed from 31 fungal genomes.</title>
        <authorList>
            <person name="Floudas D."/>
            <person name="Binder M."/>
            <person name="Riley R."/>
            <person name="Barry K."/>
            <person name="Blanchette R.A."/>
            <person name="Henrissat B."/>
            <person name="Martinez A.T."/>
            <person name="Otillar R."/>
            <person name="Spatafora J.W."/>
            <person name="Yadav J.S."/>
            <person name="Aerts A."/>
            <person name="Benoit I."/>
            <person name="Boyd A."/>
            <person name="Carlson A."/>
            <person name="Copeland A."/>
            <person name="Coutinho P.M."/>
            <person name="de Vries R.P."/>
            <person name="Ferreira P."/>
            <person name="Findley K."/>
            <person name="Foster B."/>
            <person name="Gaskell J."/>
            <person name="Glotzer D."/>
            <person name="Gorecki P."/>
            <person name="Heitman J."/>
            <person name="Hesse C."/>
            <person name="Hori C."/>
            <person name="Igarashi K."/>
            <person name="Jurgens J.A."/>
            <person name="Kallen N."/>
            <person name="Kersten P."/>
            <person name="Kohler A."/>
            <person name="Kuees U."/>
            <person name="Kumar T.K.A."/>
            <person name="Kuo A."/>
            <person name="LaButti K."/>
            <person name="Larrondo L.F."/>
            <person name="Lindquist E."/>
            <person name="Ling A."/>
            <person name="Lombard V."/>
            <person name="Lucas S."/>
            <person name="Lundell T."/>
            <person name="Martin R."/>
            <person name="McLaughlin D.J."/>
            <person name="Morgenstern I."/>
            <person name="Morin E."/>
            <person name="Murat C."/>
            <person name="Nagy L.G."/>
            <person name="Nolan M."/>
            <person name="Ohm R.A."/>
            <person name="Patyshakuliyeva A."/>
            <person name="Rokas A."/>
            <person name="Ruiz-Duenas F.J."/>
            <person name="Sabat G."/>
            <person name="Salamov A."/>
            <person name="Samejima M."/>
            <person name="Schmutz J."/>
            <person name="Slot J.C."/>
            <person name="St John F."/>
            <person name="Stenlid J."/>
            <person name="Sun H."/>
            <person name="Sun S."/>
            <person name="Syed K."/>
            <person name="Tsang A."/>
            <person name="Wiebenga A."/>
            <person name="Young D."/>
            <person name="Pisabarro A."/>
            <person name="Eastwood D.C."/>
            <person name="Martin F."/>
            <person name="Cullen D."/>
            <person name="Grigoriev I.V."/>
            <person name="Hibbett D.S."/>
        </authorList>
    </citation>
    <scope>NUCLEOTIDE SEQUENCE [LARGE SCALE GENOMIC DNA]</scope>
    <source>
        <strain evidence="4">TFB10046</strain>
    </source>
</reference>
<keyword evidence="2" id="KW-0732">Signal</keyword>
<evidence type="ECO:0000256" key="2">
    <source>
        <dbReference type="SAM" id="SignalP"/>
    </source>
</evidence>
<proteinExistence type="predicted"/>
<accession>J0WP27</accession>
<evidence type="ECO:0000256" key="1">
    <source>
        <dbReference type="SAM" id="MobiDB-lite"/>
    </source>
</evidence>
<sequence length="280" mass="30133">MSNLLQLAAAAAFTRRVATVYTVWVTFEDKTAAEQLIARLGFTRSAASNSFARGPDEVRVIGLPARLWNQIPDGPVVGSVGFLAGREAQAEGVIVYTNRPMRMTVEKPPLLAVLWQQAEVAGSSHSLITAKTMQSQFRIPPLAELIPFSVRGASGAVHDPTRHLLADTPRTPFIAVISAPGHFGTGPTREQLAWSKFSVNLFPTLTNVPLMTHTLSRMQNLGSVSAHDAGGGDEAVMPPLVCRSNDEEHTDAGDEGDDDDMPALVSPSDSEDEDVYPDVY</sequence>
<evidence type="ECO:0000313" key="4">
    <source>
        <dbReference type="Proteomes" id="UP000006514"/>
    </source>
</evidence>
<feature type="signal peptide" evidence="2">
    <location>
        <begin position="1"/>
        <end position="19"/>
    </location>
</feature>
<feature type="region of interest" description="Disordered" evidence="1">
    <location>
        <begin position="225"/>
        <end position="280"/>
    </location>
</feature>
<evidence type="ECO:0000313" key="3">
    <source>
        <dbReference type="EMBL" id="EJD34156.1"/>
    </source>
</evidence>
<gene>
    <name evidence="3" type="ORF">AURDEDRAFT_131308</name>
</gene>